<dbReference type="CDD" id="cd00268">
    <property type="entry name" value="DEADc"/>
    <property type="match status" value="1"/>
</dbReference>
<keyword evidence="3 6" id="KW-0347">Helicase</keyword>
<protein>
    <submittedName>
        <fullName evidence="10">DEAD/DEAH box helicase domain protein</fullName>
    </submittedName>
</protein>
<dbReference type="PANTHER" id="PTHR47959:SF1">
    <property type="entry name" value="ATP-DEPENDENT RNA HELICASE DBPA"/>
    <property type="match status" value="1"/>
</dbReference>
<dbReference type="Pfam" id="PF00271">
    <property type="entry name" value="Helicase_C"/>
    <property type="match status" value="1"/>
</dbReference>
<dbReference type="RefSeq" id="WP_097012752.1">
    <property type="nucleotide sequence ID" value="NZ_LT907975.1"/>
</dbReference>
<organism evidence="10 11">
    <name type="scientific">Pseudodesulfovibrio profundus</name>
    <dbReference type="NCBI Taxonomy" id="57320"/>
    <lineage>
        <taxon>Bacteria</taxon>
        <taxon>Pseudomonadati</taxon>
        <taxon>Thermodesulfobacteriota</taxon>
        <taxon>Desulfovibrionia</taxon>
        <taxon>Desulfovibrionales</taxon>
        <taxon>Desulfovibrionaceae</taxon>
    </lineage>
</organism>
<dbReference type="PROSITE" id="PS51192">
    <property type="entry name" value="HELICASE_ATP_BIND_1"/>
    <property type="match status" value="1"/>
</dbReference>
<evidence type="ECO:0000256" key="5">
    <source>
        <dbReference type="ARBA" id="ARBA00038437"/>
    </source>
</evidence>
<evidence type="ECO:0000259" key="8">
    <source>
        <dbReference type="PROSITE" id="PS51192"/>
    </source>
</evidence>
<dbReference type="GO" id="GO:0003676">
    <property type="term" value="F:nucleic acid binding"/>
    <property type="evidence" value="ECO:0007669"/>
    <property type="project" value="InterPro"/>
</dbReference>
<dbReference type="SUPFAM" id="SSF52540">
    <property type="entry name" value="P-loop containing nucleoside triphosphate hydrolases"/>
    <property type="match status" value="1"/>
</dbReference>
<evidence type="ECO:0000256" key="3">
    <source>
        <dbReference type="ARBA" id="ARBA00022806"/>
    </source>
</evidence>
<dbReference type="InterPro" id="IPR014001">
    <property type="entry name" value="Helicase_ATP-bd"/>
</dbReference>
<dbReference type="OrthoDB" id="9805696at2"/>
<dbReference type="GO" id="GO:0003724">
    <property type="term" value="F:RNA helicase activity"/>
    <property type="evidence" value="ECO:0007669"/>
    <property type="project" value="TreeGrafter"/>
</dbReference>
<dbReference type="PROSITE" id="PS00039">
    <property type="entry name" value="DEAD_ATP_HELICASE"/>
    <property type="match status" value="1"/>
</dbReference>
<keyword evidence="2 6" id="KW-0378">Hydrolase</keyword>
<evidence type="ECO:0000256" key="7">
    <source>
        <dbReference type="SAM" id="MobiDB-lite"/>
    </source>
</evidence>
<feature type="compositionally biased region" description="Basic and acidic residues" evidence="7">
    <location>
        <begin position="492"/>
        <end position="537"/>
    </location>
</feature>
<dbReference type="InterPro" id="IPR001650">
    <property type="entry name" value="Helicase_C-like"/>
</dbReference>
<dbReference type="GO" id="GO:0005829">
    <property type="term" value="C:cytosol"/>
    <property type="evidence" value="ECO:0007669"/>
    <property type="project" value="TreeGrafter"/>
</dbReference>
<evidence type="ECO:0000256" key="1">
    <source>
        <dbReference type="ARBA" id="ARBA00022741"/>
    </source>
</evidence>
<dbReference type="GO" id="GO:0016787">
    <property type="term" value="F:hydrolase activity"/>
    <property type="evidence" value="ECO:0007669"/>
    <property type="project" value="UniProtKB-KW"/>
</dbReference>
<dbReference type="SMART" id="SM00487">
    <property type="entry name" value="DEXDc"/>
    <property type="match status" value="1"/>
</dbReference>
<dbReference type="Proteomes" id="UP000219215">
    <property type="component" value="Chromosome DPRO"/>
</dbReference>
<keyword evidence="1 6" id="KW-0547">Nucleotide-binding</keyword>
<dbReference type="InterPro" id="IPR027417">
    <property type="entry name" value="P-loop_NTPase"/>
</dbReference>
<dbReference type="GO" id="GO:0005524">
    <property type="term" value="F:ATP binding"/>
    <property type="evidence" value="ECO:0007669"/>
    <property type="project" value="UniProtKB-KW"/>
</dbReference>
<feature type="compositionally biased region" description="Basic and acidic residues" evidence="7">
    <location>
        <begin position="463"/>
        <end position="472"/>
    </location>
</feature>
<accession>A0A2C8FB06</accession>
<dbReference type="InterPro" id="IPR050079">
    <property type="entry name" value="DEAD_box_RNA_helicase"/>
</dbReference>
<dbReference type="CDD" id="cd18787">
    <property type="entry name" value="SF2_C_DEAD"/>
    <property type="match status" value="1"/>
</dbReference>
<dbReference type="AlphaFoldDB" id="A0A2C8FB06"/>
<evidence type="ECO:0000313" key="11">
    <source>
        <dbReference type="Proteomes" id="UP000219215"/>
    </source>
</evidence>
<evidence type="ECO:0000313" key="10">
    <source>
        <dbReference type="EMBL" id="SOB59958.1"/>
    </source>
</evidence>
<dbReference type="PANTHER" id="PTHR47959">
    <property type="entry name" value="ATP-DEPENDENT RNA HELICASE RHLE-RELATED"/>
    <property type="match status" value="1"/>
</dbReference>
<name>A0A2C8FB06_9BACT</name>
<dbReference type="InterPro" id="IPR000629">
    <property type="entry name" value="RNA-helicase_DEAD-box_CS"/>
</dbReference>
<evidence type="ECO:0000256" key="4">
    <source>
        <dbReference type="ARBA" id="ARBA00022840"/>
    </source>
</evidence>
<dbReference type="EMBL" id="LT907975">
    <property type="protein sequence ID" value="SOB59958.1"/>
    <property type="molecule type" value="Genomic_DNA"/>
</dbReference>
<feature type="domain" description="Helicase C-terminal" evidence="9">
    <location>
        <begin position="250"/>
        <end position="394"/>
    </location>
</feature>
<dbReference type="Pfam" id="PF00270">
    <property type="entry name" value="DEAD"/>
    <property type="match status" value="1"/>
</dbReference>
<comment type="similarity">
    <text evidence="5 6">Belongs to the DEAD box helicase family.</text>
</comment>
<reference evidence="11" key="1">
    <citation type="submission" date="2017-09" db="EMBL/GenBank/DDBJ databases">
        <authorList>
            <person name="Regsiter A."/>
            <person name="William W."/>
        </authorList>
    </citation>
    <scope>NUCLEOTIDE SEQUENCE [LARGE SCALE GENOMIC DNA]</scope>
    <source>
        <strain evidence="11">500-1</strain>
    </source>
</reference>
<feature type="region of interest" description="Disordered" evidence="7">
    <location>
        <begin position="459"/>
        <end position="590"/>
    </location>
</feature>
<feature type="compositionally biased region" description="Basic residues" evidence="7">
    <location>
        <begin position="480"/>
        <end position="491"/>
    </location>
</feature>
<feature type="compositionally biased region" description="Basic residues" evidence="7">
    <location>
        <begin position="577"/>
        <end position="590"/>
    </location>
</feature>
<keyword evidence="11" id="KW-1185">Reference proteome</keyword>
<proteinExistence type="inferred from homology"/>
<evidence type="ECO:0000256" key="2">
    <source>
        <dbReference type="ARBA" id="ARBA00022801"/>
    </source>
</evidence>
<dbReference type="KEGG" id="pprf:DPRO_3048"/>
<evidence type="ECO:0000256" key="6">
    <source>
        <dbReference type="RuleBase" id="RU000492"/>
    </source>
</evidence>
<feature type="domain" description="Helicase ATP-binding" evidence="8">
    <location>
        <begin position="52"/>
        <end position="223"/>
    </location>
</feature>
<evidence type="ECO:0000259" key="9">
    <source>
        <dbReference type="PROSITE" id="PS51194"/>
    </source>
</evidence>
<dbReference type="PROSITE" id="PS51194">
    <property type="entry name" value="HELICASE_CTER"/>
    <property type="match status" value="1"/>
</dbReference>
<sequence>MEKENTNEVVNENEAVDSSLPKMRFEDLPERLHDACVRVGWDKLMPVQELALPFLLNDNDVMVQARTGSGKTGAFVLPLLEKLDADLMECQALVMVPTRELAQQVASEARTLAGDKGINVVAVYGGVGYKQQLDAFRDGAQLVVGTPGRILDHLVRRSLDLHKLKVLIFDEADRMLSVGFYPDMVEVKRYLPPKIDGSYMFSATFPQSVLRLAREFMVDPEFLSLSSDETNVSAIAHQFVEVQAMGKERKLIKLIELENPSSAIIFANTKRNVEFTAALLSQFGFDAEGLTSDLSQNKREQLMARIKAGQLRFLVATDVAARGIDIPELSHVFMMEPPEDPESYVHRAGRTGRAGASGKAITMVDVIQKMELERIATRFKIKFEEIKDPTEEDVAAIIEERLTALLEKRFRKLKPLERERAARFLPLVQKYAADEEAVGLIAMLLDEIYQNTLHGKPEVPVAEQEKPREQRKPNQPSKGNGKKPQRNRKPRSGGDHGGHGRPSGNDRSEGNRSDDKPSENRRPKGKRNDENRSGDKPKPRKPSRPAGEQQSEPRPERRPEQSSGADKGGDGESGTKSRPRRRRPRRRRRR</sequence>
<dbReference type="InterPro" id="IPR011545">
    <property type="entry name" value="DEAD/DEAH_box_helicase_dom"/>
</dbReference>
<gene>
    <name evidence="10" type="ORF">DPRO_3048</name>
</gene>
<dbReference type="InterPro" id="IPR044742">
    <property type="entry name" value="DEAD/DEAH_RhlB"/>
</dbReference>
<dbReference type="Gene3D" id="3.40.50.300">
    <property type="entry name" value="P-loop containing nucleotide triphosphate hydrolases"/>
    <property type="match status" value="2"/>
</dbReference>
<keyword evidence="4 6" id="KW-0067">ATP-binding</keyword>
<dbReference type="SMART" id="SM00490">
    <property type="entry name" value="HELICc"/>
    <property type="match status" value="1"/>
</dbReference>
<feature type="compositionally biased region" description="Basic and acidic residues" evidence="7">
    <location>
        <begin position="551"/>
        <end position="560"/>
    </location>
</feature>